<dbReference type="AlphaFoldDB" id="A0A915I5R6"/>
<keyword evidence="2" id="KW-1185">Reference proteome</keyword>
<proteinExistence type="predicted"/>
<reference evidence="3" key="1">
    <citation type="submission" date="2022-11" db="UniProtKB">
        <authorList>
            <consortium name="WormBaseParasite"/>
        </authorList>
    </citation>
    <scope>IDENTIFICATION</scope>
</reference>
<keyword evidence="1" id="KW-0812">Transmembrane</keyword>
<name>A0A915I5R6_ROMCU</name>
<evidence type="ECO:0000313" key="3">
    <source>
        <dbReference type="WBParaSite" id="nRc.2.0.1.t09111-RA"/>
    </source>
</evidence>
<keyword evidence="1" id="KW-0472">Membrane</keyword>
<feature type="transmembrane region" description="Helical" evidence="1">
    <location>
        <begin position="65"/>
        <end position="92"/>
    </location>
</feature>
<dbReference type="Proteomes" id="UP000887565">
    <property type="component" value="Unplaced"/>
</dbReference>
<organism evidence="2 3">
    <name type="scientific">Romanomermis culicivorax</name>
    <name type="common">Nematode worm</name>
    <dbReference type="NCBI Taxonomy" id="13658"/>
    <lineage>
        <taxon>Eukaryota</taxon>
        <taxon>Metazoa</taxon>
        <taxon>Ecdysozoa</taxon>
        <taxon>Nematoda</taxon>
        <taxon>Enoplea</taxon>
        <taxon>Dorylaimia</taxon>
        <taxon>Mermithida</taxon>
        <taxon>Mermithoidea</taxon>
        <taxon>Mermithidae</taxon>
        <taxon>Romanomermis</taxon>
    </lineage>
</organism>
<evidence type="ECO:0000313" key="2">
    <source>
        <dbReference type="Proteomes" id="UP000887565"/>
    </source>
</evidence>
<sequence>MKQEDTTAPILPHVLAIYFTLNLARHLAQDLPRDITPQFAPSLANHVAHDLPSHSNKLKKLLNIIMFWSVAAIAFNYNIFYYCYFLALLVVIQYKLSRELKFFNDCMSMS</sequence>
<dbReference type="WBParaSite" id="nRc.2.0.1.t09111-RA">
    <property type="protein sequence ID" value="nRc.2.0.1.t09111-RA"/>
    <property type="gene ID" value="nRc.2.0.1.g09111"/>
</dbReference>
<accession>A0A915I5R6</accession>
<evidence type="ECO:0000256" key="1">
    <source>
        <dbReference type="SAM" id="Phobius"/>
    </source>
</evidence>
<protein>
    <submittedName>
        <fullName evidence="3">Uncharacterized protein</fullName>
    </submittedName>
</protein>
<keyword evidence="1" id="KW-1133">Transmembrane helix</keyword>